<feature type="compositionally biased region" description="Polar residues" evidence="2">
    <location>
        <begin position="1"/>
        <end position="20"/>
    </location>
</feature>
<evidence type="ECO:0000313" key="4">
    <source>
        <dbReference type="EMBL" id="GBO15093.1"/>
    </source>
</evidence>
<evidence type="ECO:0000313" key="6">
    <source>
        <dbReference type="Proteomes" id="UP000499080"/>
    </source>
</evidence>
<name>A0A4Y2UUF5_ARAVE</name>
<comment type="caution">
    <text evidence="5">The sequence shown here is derived from an EMBL/GenBank/DDBJ whole genome shotgun (WGS) entry which is preliminary data.</text>
</comment>
<dbReference type="AlphaFoldDB" id="A0A4Y2UUF5"/>
<dbReference type="EMBL" id="BGPR01039155">
    <property type="protein sequence ID" value="GBO15093.1"/>
    <property type="molecule type" value="Genomic_DNA"/>
</dbReference>
<dbReference type="GO" id="GO:0042302">
    <property type="term" value="F:structural constituent of cuticle"/>
    <property type="evidence" value="ECO:0007669"/>
    <property type="project" value="UniProtKB-UniRule"/>
</dbReference>
<dbReference type="Proteomes" id="UP000499080">
    <property type="component" value="Unassembled WGS sequence"/>
</dbReference>
<reference evidence="5 6" key="1">
    <citation type="journal article" date="2019" name="Sci. Rep.">
        <title>Orb-weaving spider Araneus ventricosus genome elucidates the spidroin gene catalogue.</title>
        <authorList>
            <person name="Kono N."/>
            <person name="Nakamura H."/>
            <person name="Ohtoshi R."/>
            <person name="Moran D.A.P."/>
            <person name="Shinohara A."/>
            <person name="Yoshida Y."/>
            <person name="Fujiwara M."/>
            <person name="Mori M."/>
            <person name="Tomita M."/>
            <person name="Arakawa K."/>
        </authorList>
    </citation>
    <scope>NUCLEOTIDE SEQUENCE [LARGE SCALE GENOMIC DNA]</scope>
</reference>
<organism evidence="5 6">
    <name type="scientific">Araneus ventricosus</name>
    <name type="common">Orbweaver spider</name>
    <name type="synonym">Epeira ventricosa</name>
    <dbReference type="NCBI Taxonomy" id="182803"/>
    <lineage>
        <taxon>Eukaryota</taxon>
        <taxon>Metazoa</taxon>
        <taxon>Ecdysozoa</taxon>
        <taxon>Arthropoda</taxon>
        <taxon>Chelicerata</taxon>
        <taxon>Arachnida</taxon>
        <taxon>Araneae</taxon>
        <taxon>Araneomorphae</taxon>
        <taxon>Entelegynae</taxon>
        <taxon>Araneoidea</taxon>
        <taxon>Araneidae</taxon>
        <taxon>Araneus</taxon>
    </lineage>
</organism>
<keyword evidence="3" id="KW-0472">Membrane</keyword>
<dbReference type="PROSITE" id="PS51155">
    <property type="entry name" value="CHIT_BIND_RR_2"/>
    <property type="match status" value="1"/>
</dbReference>
<keyword evidence="1" id="KW-0193">Cuticle</keyword>
<keyword evidence="3" id="KW-1133">Transmembrane helix</keyword>
<feature type="non-terminal residue" evidence="5">
    <location>
        <position position="96"/>
    </location>
</feature>
<evidence type="ECO:0000313" key="5">
    <source>
        <dbReference type="EMBL" id="GBO15190.1"/>
    </source>
</evidence>
<evidence type="ECO:0000256" key="3">
    <source>
        <dbReference type="SAM" id="Phobius"/>
    </source>
</evidence>
<feature type="transmembrane region" description="Helical" evidence="3">
    <location>
        <begin position="24"/>
        <end position="44"/>
    </location>
</feature>
<keyword evidence="6" id="KW-1185">Reference proteome</keyword>
<evidence type="ECO:0000256" key="2">
    <source>
        <dbReference type="SAM" id="MobiDB-lite"/>
    </source>
</evidence>
<accession>A0A4Y2UUF5</accession>
<evidence type="ECO:0000256" key="1">
    <source>
        <dbReference type="PROSITE-ProRule" id="PRU00497"/>
    </source>
</evidence>
<keyword evidence="3" id="KW-0812">Transmembrane</keyword>
<dbReference type="OrthoDB" id="6455374at2759"/>
<dbReference type="EMBL" id="BGPR01039264">
    <property type="protein sequence ID" value="GBO15190.1"/>
    <property type="molecule type" value="Genomic_DNA"/>
</dbReference>
<feature type="region of interest" description="Disordered" evidence="2">
    <location>
        <begin position="1"/>
        <end position="21"/>
    </location>
</feature>
<proteinExistence type="predicted"/>
<sequence length="96" mass="10464">MTRTTPGVAPPSTNFRTTPTGGRLIPYMTLILAVVTLVAAAPFAPIEEIHKPLPYSFGYKIKDKHGEQHREETGDGIGAVKGSYGFTDERGIHRQV</sequence>
<dbReference type="InterPro" id="IPR000618">
    <property type="entry name" value="Insect_cuticle"/>
</dbReference>
<dbReference type="Pfam" id="PF00379">
    <property type="entry name" value="Chitin_bind_4"/>
    <property type="match status" value="1"/>
</dbReference>
<protein>
    <submittedName>
        <fullName evidence="5">Uncharacterized protein</fullName>
    </submittedName>
</protein>
<gene>
    <name evidence="5" type="ORF">AVEN_271768_1</name>
    <name evidence="4" type="ORF">AVEN_68086_1</name>
</gene>